<gene>
    <name evidence="4" type="ORF">ERYAMS2_01001</name>
    <name evidence="3" type="ORF">ERYAMS_00707</name>
</gene>
<dbReference type="EMBL" id="OW659496">
    <property type="protein sequence ID" value="CAH2762013.1"/>
    <property type="molecule type" value="Genomic_DNA"/>
</dbReference>
<dbReference type="InterPro" id="IPR010572">
    <property type="entry name" value="Tail_dom"/>
</dbReference>
<dbReference type="Pfam" id="PF06605">
    <property type="entry name" value="Prophage_tail"/>
    <property type="match status" value="1"/>
</dbReference>
<reference evidence="4" key="1">
    <citation type="submission" date="2022-04" db="EMBL/GenBank/DDBJ databases">
        <authorList>
            <person name="Forde T."/>
        </authorList>
    </citation>
    <scope>NUCLEOTIDE SEQUENCE</scope>
    <source>
        <strain evidence="4">A18Y016a</strain>
        <strain evidence="3">A18Y020d</strain>
    </source>
</reference>
<keyword evidence="1" id="KW-0175">Coiled coil</keyword>
<keyword evidence="5" id="KW-1185">Reference proteome</keyword>
<dbReference type="Proteomes" id="UP001154111">
    <property type="component" value="Chromosome"/>
</dbReference>
<evidence type="ECO:0000256" key="1">
    <source>
        <dbReference type="SAM" id="Coils"/>
    </source>
</evidence>
<protein>
    <submittedName>
        <fullName evidence="4">Phage tail protein</fullName>
    </submittedName>
</protein>
<dbReference type="NCBIfam" id="TIGR01665">
    <property type="entry name" value="put_anti_recept"/>
    <property type="match status" value="1"/>
</dbReference>
<dbReference type="AlphaFoldDB" id="A0AAU9VIL3"/>
<name>A0AAU9VIL3_9FIRM</name>
<dbReference type="Proteomes" id="UP001154095">
    <property type="component" value="Chromosome"/>
</dbReference>
<dbReference type="EMBL" id="OW659477">
    <property type="protein sequence ID" value="CAH2762026.1"/>
    <property type="molecule type" value="Genomic_DNA"/>
</dbReference>
<accession>A0AAU9VIL3</accession>
<feature type="domain" description="Tail spike" evidence="2">
    <location>
        <begin position="99"/>
        <end position="324"/>
    </location>
</feature>
<evidence type="ECO:0000259" key="2">
    <source>
        <dbReference type="Pfam" id="PF06605"/>
    </source>
</evidence>
<dbReference type="RefSeq" id="WP_254006343.1">
    <property type="nucleotide sequence ID" value="NZ_OW659477.1"/>
</dbReference>
<proteinExistence type="predicted"/>
<evidence type="ECO:0000313" key="4">
    <source>
        <dbReference type="EMBL" id="CAH2762026.1"/>
    </source>
</evidence>
<sequence>MIKIFNPNDDNFDSNGNICIDAYKCVETKKRSLSGWYIEVECASRYKRHILQDHLCVIKTKSKLNPQAFRISNIKFTSRRILFQAHHVMFDAHKYFLLDVRPTKLSAIAALNYLNQNTHVKSPFKLLSNVNDVQTAYFIRKTLFEAWQVMEERWNGVFDADNFTVTFNRNQPVDKGATLTYGSDLQNVEVYEDWSQVVTTLYPTGPNGLMLPERFLKSKKQYSTPYVKTIQFESKLEEENPKEEALIEELRNQAMRHLTQHAVPMVSYTVKSDVNQELDIGDLVVVKHPLVFLNTEVQEYVYDVALKRVKSLVFGNYTRDVKQRFEAIQDQIKQTYTKTSELEKLTQEQTKTINQLNKTGKIYIDDHEILVLDALPKEKAKNVWRFGLGGLGFSKNGYEGPFEYALTQDGRFNSSFIGANSITANMLQSDIGSSLDLFSNEAITLITQSQSELQEVVDEALNKRDQFQEQIRQETRTIYQQLQDQYNFEIVKLINGIEEMKSWFRIDENGAIIGKSGNPVSVHIGHNVIEFIENGVAVAVMDNQKLRITSVIALMDIIVGNHIIMKYPQSKTITIIKPVEGEMQ</sequence>
<evidence type="ECO:0000313" key="5">
    <source>
        <dbReference type="Proteomes" id="UP001154095"/>
    </source>
</evidence>
<evidence type="ECO:0000313" key="6">
    <source>
        <dbReference type="Proteomes" id="UP001154111"/>
    </source>
</evidence>
<evidence type="ECO:0000313" key="3">
    <source>
        <dbReference type="EMBL" id="CAH2762013.1"/>
    </source>
</evidence>
<dbReference type="InterPro" id="IPR007119">
    <property type="entry name" value="Phage_tail_spike_N"/>
</dbReference>
<feature type="coiled-coil region" evidence="1">
    <location>
        <begin position="450"/>
        <end position="477"/>
    </location>
</feature>
<organism evidence="4 6">
    <name type="scientific">Erysipelothrix amsterdamensis</name>
    <dbReference type="NCBI Taxonomy" id="2929157"/>
    <lineage>
        <taxon>Bacteria</taxon>
        <taxon>Bacillati</taxon>
        <taxon>Bacillota</taxon>
        <taxon>Erysipelotrichia</taxon>
        <taxon>Erysipelotrichales</taxon>
        <taxon>Erysipelotrichaceae</taxon>
        <taxon>Erysipelothrix</taxon>
    </lineage>
</organism>